<evidence type="ECO:0000313" key="13">
    <source>
        <dbReference type="Proteomes" id="UP001217089"/>
    </source>
</evidence>
<comment type="similarity">
    <text evidence="2 10">Belongs to the mitochondrial carrier (TC 2.A.29) family.</text>
</comment>
<keyword evidence="3 10" id="KW-0813">Transport</keyword>
<evidence type="ECO:0000256" key="3">
    <source>
        <dbReference type="ARBA" id="ARBA00022448"/>
    </source>
</evidence>
<dbReference type="InterPro" id="IPR050567">
    <property type="entry name" value="Mitochondrial_Carrier"/>
</dbReference>
<evidence type="ECO:0000313" key="12">
    <source>
        <dbReference type="EMBL" id="KAJ8309488.1"/>
    </source>
</evidence>
<keyword evidence="6 11" id="KW-1133">Transmembrane helix</keyword>
<evidence type="ECO:0000256" key="6">
    <source>
        <dbReference type="ARBA" id="ARBA00022989"/>
    </source>
</evidence>
<comment type="subcellular location">
    <subcellularLocation>
        <location evidence="1">Mitochondrion membrane</location>
        <topology evidence="1">Multi-pass membrane protein</topology>
    </subcellularLocation>
</comment>
<dbReference type="InterPro" id="IPR018108">
    <property type="entry name" value="MCP_transmembrane"/>
</dbReference>
<keyword evidence="13" id="KW-1185">Reference proteome</keyword>
<dbReference type="PANTHER" id="PTHR45624:SF10">
    <property type="entry name" value="SLC (SOLUTE CARRIER) HOMOLOG"/>
    <property type="match status" value="1"/>
</dbReference>
<feature type="transmembrane region" description="Helical" evidence="11">
    <location>
        <begin position="245"/>
        <end position="268"/>
    </location>
</feature>
<evidence type="ECO:0000256" key="5">
    <source>
        <dbReference type="ARBA" id="ARBA00022737"/>
    </source>
</evidence>
<evidence type="ECO:0000256" key="1">
    <source>
        <dbReference type="ARBA" id="ARBA00004225"/>
    </source>
</evidence>
<dbReference type="EMBL" id="JARBDR010000657">
    <property type="protein sequence ID" value="KAJ8309488.1"/>
    <property type="molecule type" value="Genomic_DNA"/>
</dbReference>
<feature type="repeat" description="Solcar" evidence="9">
    <location>
        <begin position="188"/>
        <end position="274"/>
    </location>
</feature>
<protein>
    <recommendedName>
        <fullName evidence="14">Solute carrier family 25 member 45</fullName>
    </recommendedName>
</protein>
<dbReference type="SUPFAM" id="SSF103506">
    <property type="entry name" value="Mitochondrial carrier"/>
    <property type="match status" value="1"/>
</dbReference>
<feature type="repeat" description="Solcar" evidence="9">
    <location>
        <begin position="10"/>
        <end position="96"/>
    </location>
</feature>
<keyword evidence="8 9" id="KW-0472">Membrane</keyword>
<organism evidence="12 13">
    <name type="scientific">Tegillarca granosa</name>
    <name type="common">Malaysian cockle</name>
    <name type="synonym">Anadara granosa</name>
    <dbReference type="NCBI Taxonomy" id="220873"/>
    <lineage>
        <taxon>Eukaryota</taxon>
        <taxon>Metazoa</taxon>
        <taxon>Spiralia</taxon>
        <taxon>Lophotrochozoa</taxon>
        <taxon>Mollusca</taxon>
        <taxon>Bivalvia</taxon>
        <taxon>Autobranchia</taxon>
        <taxon>Pteriomorphia</taxon>
        <taxon>Arcoida</taxon>
        <taxon>Arcoidea</taxon>
        <taxon>Arcidae</taxon>
        <taxon>Tegillarca</taxon>
    </lineage>
</organism>
<dbReference type="PROSITE" id="PS50920">
    <property type="entry name" value="SOLCAR"/>
    <property type="match status" value="3"/>
</dbReference>
<evidence type="ECO:0000256" key="10">
    <source>
        <dbReference type="RuleBase" id="RU000488"/>
    </source>
</evidence>
<evidence type="ECO:0000256" key="8">
    <source>
        <dbReference type="ARBA" id="ARBA00023136"/>
    </source>
</evidence>
<evidence type="ECO:0000256" key="7">
    <source>
        <dbReference type="ARBA" id="ARBA00023128"/>
    </source>
</evidence>
<evidence type="ECO:0008006" key="14">
    <source>
        <dbReference type="Google" id="ProtNLM"/>
    </source>
</evidence>
<dbReference type="InterPro" id="IPR002067">
    <property type="entry name" value="MCP"/>
</dbReference>
<gene>
    <name evidence="12" type="ORF">KUTeg_014362</name>
</gene>
<proteinExistence type="inferred from homology"/>
<accession>A0ABQ9EWE3</accession>
<evidence type="ECO:0000256" key="9">
    <source>
        <dbReference type="PROSITE-ProRule" id="PRU00282"/>
    </source>
</evidence>
<keyword evidence="4 9" id="KW-0812">Transmembrane</keyword>
<evidence type="ECO:0000256" key="2">
    <source>
        <dbReference type="ARBA" id="ARBA00006375"/>
    </source>
</evidence>
<dbReference type="Gene3D" id="1.50.40.10">
    <property type="entry name" value="Mitochondrial carrier domain"/>
    <property type="match status" value="2"/>
</dbReference>
<dbReference type="PRINTS" id="PR00926">
    <property type="entry name" value="MITOCARRIER"/>
</dbReference>
<dbReference type="Pfam" id="PF00153">
    <property type="entry name" value="Mito_carr"/>
    <property type="match status" value="3"/>
</dbReference>
<dbReference type="InterPro" id="IPR023395">
    <property type="entry name" value="MCP_dom_sf"/>
</dbReference>
<evidence type="ECO:0000256" key="4">
    <source>
        <dbReference type="ARBA" id="ARBA00022692"/>
    </source>
</evidence>
<comment type="caution">
    <text evidence="12">The sequence shown here is derived from an EMBL/GenBank/DDBJ whole genome shotgun (WGS) entry which is preliminary data.</text>
</comment>
<keyword evidence="7" id="KW-0496">Mitochondrion</keyword>
<dbReference type="PANTHER" id="PTHR45624">
    <property type="entry name" value="MITOCHONDRIAL BASIC AMINO ACIDS TRANSPORTER-RELATED"/>
    <property type="match status" value="1"/>
</dbReference>
<feature type="transmembrane region" description="Helical" evidence="11">
    <location>
        <begin position="72"/>
        <end position="92"/>
    </location>
</feature>
<name>A0ABQ9EWE3_TEGGR</name>
<dbReference type="Proteomes" id="UP001217089">
    <property type="component" value="Unassembled WGS sequence"/>
</dbReference>
<evidence type="ECO:0000256" key="11">
    <source>
        <dbReference type="SAM" id="Phobius"/>
    </source>
</evidence>
<feature type="repeat" description="Solcar" evidence="9">
    <location>
        <begin position="101"/>
        <end position="179"/>
    </location>
</feature>
<keyword evidence="5" id="KW-0677">Repeat</keyword>
<sequence>MTRILCLCDWISMNDYIAGAIAGSAGIFVGHPFDTVKVQLQVQQSETRYKSLSECLSAIKKQDLSKGFFRGLSWPLLSQAVINSVFFGIYGYTLRLMGVCSNSTGDNKHATRPEYFKIYLAGSIGGVGSKFYKGPIQGTVDIVKMHGIHGMYRGLPVQFLRDVPASGLYFLIFEFLNYEGSTRFKSVPPIIMNFVSGGCAGLLSWAAIIPFDVIKSRIQADTEHKAYKGFLDCAIKSYREDGLKVFFRGLGMVSLRAFPVNAVILMVHTEFMDLLSSN</sequence>
<reference evidence="12 13" key="1">
    <citation type="submission" date="2022-12" db="EMBL/GenBank/DDBJ databases">
        <title>Chromosome-level genome of Tegillarca granosa.</title>
        <authorList>
            <person name="Kim J."/>
        </authorList>
    </citation>
    <scope>NUCLEOTIDE SEQUENCE [LARGE SCALE GENOMIC DNA]</scope>
    <source>
        <strain evidence="12">Teg-2019</strain>
        <tissue evidence="12">Adductor muscle</tissue>
    </source>
</reference>